<dbReference type="InterPro" id="IPR006369">
    <property type="entry name" value="Protohaem_IX_farnesylTrfase"/>
</dbReference>
<comment type="pathway">
    <text evidence="2 14">Porphyrin-containing compound metabolism; heme O biosynthesis; heme O from protoheme: step 1/1.</text>
</comment>
<dbReference type="GO" id="GO:0048034">
    <property type="term" value="P:heme O biosynthetic process"/>
    <property type="evidence" value="ECO:0007669"/>
    <property type="project" value="UniProtKB-UniRule"/>
</dbReference>
<keyword evidence="7 14" id="KW-1133">Transmembrane helix</keyword>
<keyword evidence="18" id="KW-1185">Reference proteome</keyword>
<reference evidence="15" key="1">
    <citation type="journal article" date="2014" name="Int. J. Syst. Evol. Microbiol.">
        <title>Complete genome of a new Firmicutes species belonging to the dominant human colonic microbiota ('Ruminococcus bicirculans') reveals two chromosomes and a selective capacity to utilize plant glucans.</title>
        <authorList>
            <consortium name="NISC Comparative Sequencing Program"/>
            <person name="Wegmann U."/>
            <person name="Louis P."/>
            <person name="Goesmann A."/>
            <person name="Henrissat B."/>
            <person name="Duncan S.H."/>
            <person name="Flint H.J."/>
        </authorList>
    </citation>
    <scope>NUCLEOTIDE SEQUENCE</scope>
    <source>
        <strain evidence="15">NBRC 107710</strain>
    </source>
</reference>
<evidence type="ECO:0000256" key="11">
    <source>
        <dbReference type="ARBA" id="ARBA00040810"/>
    </source>
</evidence>
<evidence type="ECO:0000313" key="17">
    <source>
        <dbReference type="Proteomes" id="UP000517759"/>
    </source>
</evidence>
<dbReference type="CDD" id="cd13957">
    <property type="entry name" value="PT_UbiA_Cox10"/>
    <property type="match status" value="1"/>
</dbReference>
<keyword evidence="6 14" id="KW-0812">Transmembrane</keyword>
<evidence type="ECO:0000256" key="5">
    <source>
        <dbReference type="ARBA" id="ARBA00022679"/>
    </source>
</evidence>
<evidence type="ECO:0000256" key="13">
    <source>
        <dbReference type="ARBA" id="ARBA00047690"/>
    </source>
</evidence>
<feature type="transmembrane region" description="Helical" evidence="14">
    <location>
        <begin position="291"/>
        <end position="311"/>
    </location>
</feature>
<feature type="transmembrane region" description="Helical" evidence="14">
    <location>
        <begin position="236"/>
        <end position="253"/>
    </location>
</feature>
<comment type="function">
    <text evidence="14">Converts heme B (protoheme IX) to heme O by substitution of the vinyl group on carbon 2 of heme B porphyrin ring with a hydroxyethyl farnesyl side group.</text>
</comment>
<dbReference type="HAMAP" id="MF_00154">
    <property type="entry name" value="CyoE_CtaB"/>
    <property type="match status" value="1"/>
</dbReference>
<dbReference type="EMBL" id="JACIDN010000002">
    <property type="protein sequence ID" value="MBB3902008.1"/>
    <property type="molecule type" value="Genomic_DNA"/>
</dbReference>
<dbReference type="GO" id="GO:0008495">
    <property type="term" value="F:protoheme IX farnesyltransferase activity"/>
    <property type="evidence" value="ECO:0007669"/>
    <property type="project" value="UniProtKB-UniRule"/>
</dbReference>
<comment type="miscellaneous">
    <text evidence="14">Carbon 2 of the heme B porphyrin ring is defined according to the Fischer nomenclature.</text>
</comment>
<dbReference type="NCBIfam" id="TIGR01473">
    <property type="entry name" value="cyoE_ctaB"/>
    <property type="match status" value="1"/>
</dbReference>
<evidence type="ECO:0000256" key="14">
    <source>
        <dbReference type="HAMAP-Rule" id="MF_00154"/>
    </source>
</evidence>
<evidence type="ECO:0000256" key="4">
    <source>
        <dbReference type="ARBA" id="ARBA00022475"/>
    </source>
</evidence>
<keyword evidence="4 14" id="KW-1003">Cell membrane</keyword>
<dbReference type="InterPro" id="IPR000537">
    <property type="entry name" value="UbiA_prenyltransferase"/>
</dbReference>
<evidence type="ECO:0000256" key="9">
    <source>
        <dbReference type="ARBA" id="ARBA00023136"/>
    </source>
</evidence>
<feature type="transmembrane region" description="Helical" evidence="14">
    <location>
        <begin position="64"/>
        <end position="87"/>
    </location>
</feature>
<sequence>MSSLSNSLSGEAQAFEGQAFNPTASAAGGEVSDFFALLKPRVMVLVIFTALVGMVISHPHVSPIIAGIALLMIAVGAGASGCLNMWWDADIDALMTRTAKRPIPDGRILPNEALAFGMVLSVGSVLILGLASNWLAAGLLAFTIVFYAVVYSMWLKRATAQNIVIGGAAGALPPIVGQAAVTGHVGLDSVVLFLIIFIWTPPHFWALALVKSGDYAKAGIPMMPNVAGPDSTRRQIVWYTLLLAPLGLVPVAMGFGGWLYAAIAALGGLGMLAGALQVFRLREGEAERRAAMGLFGFSILYLLLLFAGLLVEHGFGLFRAVIA</sequence>
<feature type="transmembrane region" description="Helical" evidence="14">
    <location>
        <begin position="134"/>
        <end position="151"/>
    </location>
</feature>
<name>A0A7W6AG22_9HYPH</name>
<dbReference type="Pfam" id="PF01040">
    <property type="entry name" value="UbiA"/>
    <property type="match status" value="1"/>
</dbReference>
<feature type="transmembrane region" description="Helical" evidence="14">
    <location>
        <begin position="191"/>
        <end position="210"/>
    </location>
</feature>
<protein>
    <recommendedName>
        <fullName evidence="11 14">Protoheme IX farnesyltransferase</fullName>
        <ecNumber evidence="3 14">2.5.1.141</ecNumber>
    </recommendedName>
    <alternativeName>
        <fullName evidence="12 14">Heme B farnesyltransferase</fullName>
    </alternativeName>
    <alternativeName>
        <fullName evidence="10 14">Heme O synthase</fullName>
    </alternativeName>
</protein>
<dbReference type="RefSeq" id="WP_183503380.1">
    <property type="nucleotide sequence ID" value="NZ_BSPG01000004.1"/>
</dbReference>
<comment type="similarity">
    <text evidence="14">Belongs to the UbiA prenyltransferase family. Protoheme IX farnesyltransferase subfamily.</text>
</comment>
<dbReference type="InterPro" id="IPR030470">
    <property type="entry name" value="UbiA_prenylTrfase_CS"/>
</dbReference>
<reference evidence="16 17" key="3">
    <citation type="submission" date="2020-08" db="EMBL/GenBank/DDBJ databases">
        <title>Genomic Encyclopedia of Type Strains, Phase IV (KMG-IV): sequencing the most valuable type-strain genomes for metagenomic binning, comparative biology and taxonomic classification.</title>
        <authorList>
            <person name="Goeker M."/>
        </authorList>
    </citation>
    <scope>NUCLEOTIDE SEQUENCE [LARGE SCALE GENOMIC DNA]</scope>
    <source>
        <strain evidence="16 17">DSM 24105</strain>
    </source>
</reference>
<feature type="transmembrane region" description="Helical" evidence="14">
    <location>
        <begin position="259"/>
        <end position="279"/>
    </location>
</feature>
<reference evidence="15" key="4">
    <citation type="submission" date="2023-01" db="EMBL/GenBank/DDBJ databases">
        <title>Draft genome sequence of Methylobacterium brachythecii strain NBRC 107710.</title>
        <authorList>
            <person name="Sun Q."/>
            <person name="Mori K."/>
        </authorList>
    </citation>
    <scope>NUCLEOTIDE SEQUENCE</scope>
    <source>
        <strain evidence="15">NBRC 107710</strain>
    </source>
</reference>
<dbReference type="Proteomes" id="UP000517759">
    <property type="component" value="Unassembled WGS sequence"/>
</dbReference>
<dbReference type="EMBL" id="BSPG01000004">
    <property type="protein sequence ID" value="GLS43390.1"/>
    <property type="molecule type" value="Genomic_DNA"/>
</dbReference>
<comment type="subcellular location">
    <subcellularLocation>
        <location evidence="1 14">Cell membrane</location>
        <topology evidence="1 14">Multi-pass membrane protein</topology>
    </subcellularLocation>
</comment>
<evidence type="ECO:0000256" key="7">
    <source>
        <dbReference type="ARBA" id="ARBA00022989"/>
    </source>
</evidence>
<feature type="transmembrane region" description="Helical" evidence="14">
    <location>
        <begin position="163"/>
        <end position="185"/>
    </location>
</feature>
<feature type="transmembrane region" description="Helical" evidence="14">
    <location>
        <begin position="108"/>
        <end position="128"/>
    </location>
</feature>
<comment type="catalytic activity">
    <reaction evidence="13 14">
        <text>heme b + (2E,6E)-farnesyl diphosphate + H2O = Fe(II)-heme o + diphosphate</text>
        <dbReference type="Rhea" id="RHEA:28070"/>
        <dbReference type="ChEBI" id="CHEBI:15377"/>
        <dbReference type="ChEBI" id="CHEBI:33019"/>
        <dbReference type="ChEBI" id="CHEBI:60344"/>
        <dbReference type="ChEBI" id="CHEBI:60530"/>
        <dbReference type="ChEBI" id="CHEBI:175763"/>
        <dbReference type="EC" id="2.5.1.141"/>
    </reaction>
</comment>
<evidence type="ECO:0000313" key="15">
    <source>
        <dbReference type="EMBL" id="GLS43390.1"/>
    </source>
</evidence>
<evidence type="ECO:0000256" key="1">
    <source>
        <dbReference type="ARBA" id="ARBA00004651"/>
    </source>
</evidence>
<dbReference type="EC" id="2.5.1.141" evidence="3 14"/>
<dbReference type="NCBIfam" id="NF003349">
    <property type="entry name" value="PRK04375.1-2"/>
    <property type="match status" value="1"/>
</dbReference>
<dbReference type="InterPro" id="IPR044878">
    <property type="entry name" value="UbiA_sf"/>
</dbReference>
<keyword evidence="8 14" id="KW-0350">Heme biosynthesis</keyword>
<dbReference type="PROSITE" id="PS00943">
    <property type="entry name" value="UBIA"/>
    <property type="match status" value="1"/>
</dbReference>
<dbReference type="PANTHER" id="PTHR43448">
    <property type="entry name" value="PROTOHEME IX FARNESYLTRANSFERASE, MITOCHONDRIAL"/>
    <property type="match status" value="1"/>
</dbReference>
<organism evidence="16 17">
    <name type="scientific">Methylobacterium brachythecii</name>
    <dbReference type="NCBI Taxonomy" id="1176177"/>
    <lineage>
        <taxon>Bacteria</taxon>
        <taxon>Pseudomonadati</taxon>
        <taxon>Pseudomonadota</taxon>
        <taxon>Alphaproteobacteria</taxon>
        <taxon>Hyphomicrobiales</taxon>
        <taxon>Methylobacteriaceae</taxon>
        <taxon>Methylobacterium</taxon>
    </lineage>
</organism>
<evidence type="ECO:0000256" key="2">
    <source>
        <dbReference type="ARBA" id="ARBA00004919"/>
    </source>
</evidence>
<evidence type="ECO:0000313" key="16">
    <source>
        <dbReference type="EMBL" id="MBB3902008.1"/>
    </source>
</evidence>
<evidence type="ECO:0000313" key="18">
    <source>
        <dbReference type="Proteomes" id="UP001156881"/>
    </source>
</evidence>
<dbReference type="PANTHER" id="PTHR43448:SF7">
    <property type="entry name" value="4-HYDROXYBENZOATE SOLANESYLTRANSFERASE"/>
    <property type="match status" value="1"/>
</dbReference>
<dbReference type="Gene3D" id="1.10.357.140">
    <property type="entry name" value="UbiA prenyltransferase"/>
    <property type="match status" value="1"/>
</dbReference>
<dbReference type="Proteomes" id="UP001156881">
    <property type="component" value="Unassembled WGS sequence"/>
</dbReference>
<evidence type="ECO:0000256" key="12">
    <source>
        <dbReference type="ARBA" id="ARBA00042475"/>
    </source>
</evidence>
<dbReference type="GO" id="GO:0005886">
    <property type="term" value="C:plasma membrane"/>
    <property type="evidence" value="ECO:0007669"/>
    <property type="project" value="UniProtKB-SubCell"/>
</dbReference>
<reference evidence="18" key="2">
    <citation type="journal article" date="2019" name="Int. J. Syst. Evol. Microbiol.">
        <title>The Global Catalogue of Microorganisms (GCM) 10K type strain sequencing project: providing services to taxonomists for standard genome sequencing and annotation.</title>
        <authorList>
            <consortium name="The Broad Institute Genomics Platform"/>
            <consortium name="The Broad Institute Genome Sequencing Center for Infectious Disease"/>
            <person name="Wu L."/>
            <person name="Ma J."/>
        </authorList>
    </citation>
    <scope>NUCLEOTIDE SEQUENCE [LARGE SCALE GENOMIC DNA]</scope>
    <source>
        <strain evidence="18">NBRC 107710</strain>
    </source>
</reference>
<accession>A0A7W6AG22</accession>
<dbReference type="UniPathway" id="UPA00834">
    <property type="reaction ID" value="UER00712"/>
</dbReference>
<evidence type="ECO:0000256" key="6">
    <source>
        <dbReference type="ARBA" id="ARBA00022692"/>
    </source>
</evidence>
<dbReference type="AlphaFoldDB" id="A0A7W6AG22"/>
<evidence type="ECO:0000256" key="10">
    <source>
        <dbReference type="ARBA" id="ARBA00030253"/>
    </source>
</evidence>
<evidence type="ECO:0000256" key="3">
    <source>
        <dbReference type="ARBA" id="ARBA00012292"/>
    </source>
</evidence>
<feature type="transmembrane region" description="Helical" evidence="14">
    <location>
        <begin position="42"/>
        <end position="58"/>
    </location>
</feature>
<gene>
    <name evidence="14 15" type="primary">ctaB</name>
    <name evidence="15" type="ORF">GCM10007884_13750</name>
    <name evidence="16" type="ORF">GGR33_001494</name>
</gene>
<keyword evidence="5 14" id="KW-0808">Transferase</keyword>
<comment type="caution">
    <text evidence="16">The sequence shown here is derived from an EMBL/GenBank/DDBJ whole genome shotgun (WGS) entry which is preliminary data.</text>
</comment>
<evidence type="ECO:0000256" key="8">
    <source>
        <dbReference type="ARBA" id="ARBA00023133"/>
    </source>
</evidence>
<proteinExistence type="inferred from homology"/>
<keyword evidence="9 14" id="KW-0472">Membrane</keyword>